<dbReference type="InterPro" id="IPR041642">
    <property type="entry name" value="KstR_C"/>
</dbReference>
<evidence type="ECO:0000313" key="2">
    <source>
        <dbReference type="EMBL" id="EUA23867.1"/>
    </source>
</evidence>
<dbReference type="EMBL" id="JAOB01000069">
    <property type="protein sequence ID" value="EUA23867.1"/>
    <property type="molecule type" value="Genomic_DNA"/>
</dbReference>
<organism evidence="2">
    <name type="scientific">Mycobacterium xenopi 4042</name>
    <dbReference type="NCBI Taxonomy" id="1299334"/>
    <lineage>
        <taxon>Bacteria</taxon>
        <taxon>Bacillati</taxon>
        <taxon>Actinomycetota</taxon>
        <taxon>Actinomycetes</taxon>
        <taxon>Mycobacteriales</taxon>
        <taxon>Mycobacteriaceae</taxon>
        <taxon>Mycobacterium</taxon>
    </lineage>
</organism>
<dbReference type="Gene3D" id="1.10.357.10">
    <property type="entry name" value="Tetracycline Repressor, domain 2"/>
    <property type="match status" value="1"/>
</dbReference>
<reference evidence="2" key="1">
    <citation type="submission" date="2014-01" db="EMBL/GenBank/DDBJ databases">
        <authorList>
            <person name="Brown-Elliot B."/>
            <person name="Wallace R."/>
            <person name="Lenaerts A."/>
            <person name="Ordway D."/>
            <person name="DeGroote M.A."/>
            <person name="Parker T."/>
            <person name="Sizemore C."/>
            <person name="Tallon L.J."/>
            <person name="Sadzewicz L.K."/>
            <person name="Sengamalay N."/>
            <person name="Fraser C.M."/>
            <person name="Hine E."/>
            <person name="Shefchek K.A."/>
            <person name="Das S.P."/>
            <person name="Tettelin H."/>
        </authorList>
    </citation>
    <scope>NUCLEOTIDE SEQUENCE [LARGE SCALE GENOMIC DNA]</scope>
    <source>
        <strain evidence="2">4042</strain>
    </source>
</reference>
<dbReference type="Pfam" id="PF17925">
    <property type="entry name" value="TetR_C_20"/>
    <property type="match status" value="1"/>
</dbReference>
<name>X7ZW93_MYCXE</name>
<dbReference type="AlphaFoldDB" id="X7ZW93"/>
<protein>
    <submittedName>
        <fullName evidence="2">HTH-type transcriptional repressor KstR</fullName>
    </submittedName>
</protein>
<gene>
    <name evidence="2" type="ORF">I553_5718</name>
</gene>
<dbReference type="PATRIC" id="fig|1299334.3.peg.7658"/>
<proteinExistence type="predicted"/>
<accession>X7ZW93</accession>
<sequence length="63" mass="6992">MVSKLNRAMQRNPLLTEAMTRAYVFADASAAGEVDHVEKLIDSMFARPWPTVNRPRTSTTSPG</sequence>
<comment type="caution">
    <text evidence="2">The sequence shown here is derived from an EMBL/GenBank/DDBJ whole genome shotgun (WGS) entry which is preliminary data.</text>
</comment>
<evidence type="ECO:0000259" key="1">
    <source>
        <dbReference type="Pfam" id="PF17925"/>
    </source>
</evidence>
<feature type="domain" description="HTH-type transcriptional repressor KstR C-terminal" evidence="1">
    <location>
        <begin position="2"/>
        <end position="47"/>
    </location>
</feature>